<organism evidence="1 2">
    <name type="scientific">Clostridium aquiflavi</name>
    <dbReference type="NCBI Taxonomy" id="3073603"/>
    <lineage>
        <taxon>Bacteria</taxon>
        <taxon>Bacillati</taxon>
        <taxon>Bacillota</taxon>
        <taxon>Clostridia</taxon>
        <taxon>Eubacteriales</taxon>
        <taxon>Clostridiaceae</taxon>
        <taxon>Clostridium</taxon>
    </lineage>
</organism>
<dbReference type="SUPFAM" id="SSF159121">
    <property type="entry name" value="BC4932-like"/>
    <property type="match status" value="1"/>
</dbReference>
<evidence type="ECO:0000313" key="1">
    <source>
        <dbReference type="EMBL" id="MDR5588062.1"/>
    </source>
</evidence>
<dbReference type="InterPro" id="IPR036166">
    <property type="entry name" value="YxeA-like_sf"/>
</dbReference>
<name>A0ABU1EJ30_9CLOT</name>
<dbReference type="Proteomes" id="UP001256646">
    <property type="component" value="Unassembled WGS sequence"/>
</dbReference>
<reference evidence="1 2" key="1">
    <citation type="submission" date="2023-09" db="EMBL/GenBank/DDBJ databases">
        <authorList>
            <person name="Zhai L."/>
        </authorList>
    </citation>
    <scope>NUCLEOTIDE SEQUENCE [LARGE SCALE GENOMIC DNA]</scope>
    <source>
        <strain evidence="1 2">5 N-1</strain>
    </source>
</reference>
<protein>
    <submittedName>
        <fullName evidence="1">YxeA family protein</fullName>
    </submittedName>
</protein>
<dbReference type="Pfam" id="PF06486">
    <property type="entry name" value="DUF1093"/>
    <property type="match status" value="1"/>
</dbReference>
<dbReference type="Gene3D" id="2.40.50.480">
    <property type="match status" value="1"/>
</dbReference>
<gene>
    <name evidence="1" type="ORF">RGC78_11370</name>
</gene>
<sequence length="130" mass="14971">MKKIIGIIAIVIIISGAFWAKGYYNSRYVVSDTYYTQIPLDEVNEDSWLVDNKGEKQEKGKSYDLIGFNKEGKEREVHFFKRGTAKDYYEPGIYIKVDVSKTIELDTNVVEKHNVPEKALEKISEKGTKK</sequence>
<accession>A0ABU1EJ30</accession>
<keyword evidence="2" id="KW-1185">Reference proteome</keyword>
<dbReference type="EMBL" id="JAVJAN010000029">
    <property type="protein sequence ID" value="MDR5588062.1"/>
    <property type="molecule type" value="Genomic_DNA"/>
</dbReference>
<dbReference type="NCBIfam" id="TIGR01655">
    <property type="entry name" value="yxeA_fam"/>
    <property type="match status" value="1"/>
</dbReference>
<comment type="caution">
    <text evidence="1">The sequence shown here is derived from an EMBL/GenBank/DDBJ whole genome shotgun (WGS) entry which is preliminary data.</text>
</comment>
<dbReference type="RefSeq" id="WP_309556669.1">
    <property type="nucleotide sequence ID" value="NZ_JAVJAN010000029.1"/>
</dbReference>
<evidence type="ECO:0000313" key="2">
    <source>
        <dbReference type="Proteomes" id="UP001256646"/>
    </source>
</evidence>
<proteinExistence type="predicted"/>
<dbReference type="InterPro" id="IPR006542">
    <property type="entry name" value="DUF1093"/>
</dbReference>